<name>A0ABW7JNE7_9NOCA</name>
<organism evidence="1 2">
    <name type="scientific">Antrihabitans spumae</name>
    <dbReference type="NCBI Taxonomy" id="3373370"/>
    <lineage>
        <taxon>Bacteria</taxon>
        <taxon>Bacillati</taxon>
        <taxon>Actinomycetota</taxon>
        <taxon>Actinomycetes</taxon>
        <taxon>Mycobacteriales</taxon>
        <taxon>Nocardiaceae</taxon>
        <taxon>Antrihabitans</taxon>
    </lineage>
</organism>
<gene>
    <name evidence="1" type="ORF">ACHIPZ_15205</name>
</gene>
<comment type="caution">
    <text evidence="1">The sequence shown here is derived from an EMBL/GenBank/DDBJ whole genome shotgun (WGS) entry which is preliminary data.</text>
</comment>
<evidence type="ECO:0000313" key="2">
    <source>
        <dbReference type="Proteomes" id="UP001609175"/>
    </source>
</evidence>
<evidence type="ECO:0000313" key="1">
    <source>
        <dbReference type="EMBL" id="MFH5209531.1"/>
    </source>
</evidence>
<accession>A0ABW7JNE7</accession>
<proteinExistence type="predicted"/>
<sequence>MSASRPQRTISVLIQEVAIEDGQITPPQVGAVIEFPLRFVELPSSCGDAVTIRAVLEPNEHNPVLQRTGLDAMHRWQWRGLLRGDGWTASWRGDRPLTGAVELTGKFYGVMGYDTDGRVRGRVRRVQIVSERFQPKPGESRSWRLLGGYRKLREVDRAPRFFDRGDTYRVESTEDKPREFDREVGALIELDLDDVPDLPLRQSIVPGAVSSAANTLWVLDRELPLVVQISNGVAVEQLLPGAIASELGRTVWATPTGCWVAGRDGTYRCGDGQPPRRIDSVAVRAGAAIGETLLACSARGPWTLHTPDDEPIVVEAPKGLVQSIVTDDGSFVVLLREPDQKDHTTARDRLVRVGVGGDVKLGCATTFGSRYRALLAGEPLRVCQDADLFTAADDLSLRAVGTLPRSPLNGGQVGPYFWIVDHPPDGSGRSGWWPVDGPVPNDAARQAWLFTLLDANVEPVVSAPVFSPDPSVTIDADGTVWVVADGLRRISDRTMETPTELDVAALLDHVRGV</sequence>
<dbReference type="EMBL" id="JBIMSO010000054">
    <property type="protein sequence ID" value="MFH5209531.1"/>
    <property type="molecule type" value="Genomic_DNA"/>
</dbReference>
<reference evidence="1 2" key="1">
    <citation type="submission" date="2024-10" db="EMBL/GenBank/DDBJ databases">
        <authorList>
            <person name="Riesco R."/>
        </authorList>
    </citation>
    <scope>NUCLEOTIDE SEQUENCE [LARGE SCALE GENOMIC DNA]</scope>
    <source>
        <strain evidence="1 2">NCIMB 15449</strain>
    </source>
</reference>
<protein>
    <submittedName>
        <fullName evidence="1">Uncharacterized protein</fullName>
    </submittedName>
</protein>
<dbReference type="RefSeq" id="WP_395115285.1">
    <property type="nucleotide sequence ID" value="NZ_JBIMSO010000054.1"/>
</dbReference>
<dbReference type="Proteomes" id="UP001609175">
    <property type="component" value="Unassembled WGS sequence"/>
</dbReference>